<dbReference type="EMBL" id="BMXI01000001">
    <property type="protein sequence ID" value="GHC40130.1"/>
    <property type="molecule type" value="Genomic_DNA"/>
</dbReference>
<evidence type="ECO:0000313" key="2">
    <source>
        <dbReference type="EMBL" id="GHC40130.1"/>
    </source>
</evidence>
<dbReference type="Proteomes" id="UP000644507">
    <property type="component" value="Unassembled WGS sequence"/>
</dbReference>
<keyword evidence="3" id="KW-1185">Reference proteome</keyword>
<gene>
    <name evidence="2" type="ORF">GCM10007100_00570</name>
</gene>
<proteinExistence type="predicted"/>
<evidence type="ECO:0000259" key="1">
    <source>
        <dbReference type="Pfam" id="PF07589"/>
    </source>
</evidence>
<reference evidence="2" key="1">
    <citation type="journal article" date="2014" name="Int. J. Syst. Evol. Microbiol.">
        <title>Complete genome sequence of Corynebacterium casei LMG S-19264T (=DSM 44701T), isolated from a smear-ripened cheese.</title>
        <authorList>
            <consortium name="US DOE Joint Genome Institute (JGI-PGF)"/>
            <person name="Walter F."/>
            <person name="Albersmeier A."/>
            <person name="Kalinowski J."/>
            <person name="Ruckert C."/>
        </authorList>
    </citation>
    <scope>NUCLEOTIDE SEQUENCE</scope>
    <source>
        <strain evidence="2">KCTC 12988</strain>
    </source>
</reference>
<name>A0A918WET7_9BACT</name>
<reference evidence="2" key="2">
    <citation type="submission" date="2020-09" db="EMBL/GenBank/DDBJ databases">
        <authorList>
            <person name="Sun Q."/>
            <person name="Kim S."/>
        </authorList>
    </citation>
    <scope>NUCLEOTIDE SEQUENCE</scope>
    <source>
        <strain evidence="2">KCTC 12988</strain>
    </source>
</reference>
<dbReference type="Pfam" id="PF07589">
    <property type="entry name" value="PEP-CTERM"/>
    <property type="match status" value="1"/>
</dbReference>
<evidence type="ECO:0000313" key="3">
    <source>
        <dbReference type="Proteomes" id="UP000644507"/>
    </source>
</evidence>
<comment type="caution">
    <text evidence="2">The sequence shown here is derived from an EMBL/GenBank/DDBJ whole genome shotgun (WGS) entry which is preliminary data.</text>
</comment>
<feature type="domain" description="Ice-binding protein C-terminal" evidence="1">
    <location>
        <begin position="231"/>
        <end position="253"/>
    </location>
</feature>
<organism evidence="2 3">
    <name type="scientific">Roseibacillus persicicus</name>
    <dbReference type="NCBI Taxonomy" id="454148"/>
    <lineage>
        <taxon>Bacteria</taxon>
        <taxon>Pseudomonadati</taxon>
        <taxon>Verrucomicrobiota</taxon>
        <taxon>Verrucomicrobiia</taxon>
        <taxon>Verrucomicrobiales</taxon>
        <taxon>Verrucomicrobiaceae</taxon>
        <taxon>Roseibacillus</taxon>
    </lineage>
</organism>
<dbReference type="AlphaFoldDB" id="A0A918WET7"/>
<accession>A0A918WET7</accession>
<protein>
    <recommendedName>
        <fullName evidence="1">Ice-binding protein C-terminal domain-containing protein</fullName>
    </recommendedName>
</protein>
<dbReference type="InterPro" id="IPR013424">
    <property type="entry name" value="Ice-binding_C"/>
</dbReference>
<sequence>MSDNFDGLAAGAAMDASADWNAKWTTGTTQQNLYKGDGSGGVNLDMSVAEVNYHALNQTGFVVGGTGFSSVTISFDFNYTHNGGGNPATGVNKAFFGALISDQPQWWSGSSNTFTIANRGGAIGNNVSGAPFIEGWATHSSMGVDPNAGGTSSNINLSWVLTDNGTTIDAQAIYVRAGGSFTSTSWDTGVPSGTTLYGGFSTGWNDVGGTLENATNISSINLDNFAITGAPIPEPSAVFLVGLAGLGIFRRRR</sequence>
<dbReference type="NCBIfam" id="TIGR02595">
    <property type="entry name" value="PEP_CTERM"/>
    <property type="match status" value="1"/>
</dbReference>